<keyword evidence="6" id="KW-1133">Transmembrane helix</keyword>
<feature type="non-terminal residue" evidence="10">
    <location>
        <position position="1"/>
    </location>
</feature>
<dbReference type="GO" id="GO:0006123">
    <property type="term" value="P:mitochondrial electron transport, cytochrome c to oxygen"/>
    <property type="evidence" value="ECO:0007669"/>
    <property type="project" value="InterPro"/>
</dbReference>
<reference evidence="11" key="1">
    <citation type="journal article" date="2018" name="Nat. Microbiol.">
        <title>Leveraging single-cell genomics to expand the fungal tree of life.</title>
        <authorList>
            <person name="Ahrendt S.R."/>
            <person name="Quandt C.A."/>
            <person name="Ciobanu D."/>
            <person name="Clum A."/>
            <person name="Salamov A."/>
            <person name="Andreopoulos B."/>
            <person name="Cheng J.F."/>
            <person name="Woyke T."/>
            <person name="Pelin A."/>
            <person name="Henrissat B."/>
            <person name="Reynolds N.K."/>
            <person name="Benny G.L."/>
            <person name="Smith M.E."/>
            <person name="James T.Y."/>
            <person name="Grigoriev I.V."/>
        </authorList>
    </citation>
    <scope>NUCLEOTIDE SEQUENCE [LARGE SCALE GENOMIC DNA]</scope>
    <source>
        <strain evidence="11">ATCC 52028</strain>
    </source>
</reference>
<keyword evidence="7" id="KW-0560">Oxidoreductase</keyword>
<organism evidence="10 11">
    <name type="scientific">Caulochytrium protostelioides</name>
    <dbReference type="NCBI Taxonomy" id="1555241"/>
    <lineage>
        <taxon>Eukaryota</taxon>
        <taxon>Fungi</taxon>
        <taxon>Fungi incertae sedis</taxon>
        <taxon>Chytridiomycota</taxon>
        <taxon>Chytridiomycota incertae sedis</taxon>
        <taxon>Chytridiomycetes</taxon>
        <taxon>Caulochytriales</taxon>
        <taxon>Caulochytriaceae</taxon>
        <taxon>Caulochytrium</taxon>
    </lineage>
</organism>
<evidence type="ECO:0000256" key="4">
    <source>
        <dbReference type="ARBA" id="ARBA00022792"/>
    </source>
</evidence>
<evidence type="ECO:0000256" key="3">
    <source>
        <dbReference type="ARBA" id="ARBA00022692"/>
    </source>
</evidence>
<keyword evidence="9" id="KW-0472">Membrane</keyword>
<dbReference type="PANTHER" id="PTHR10707:SF10">
    <property type="entry name" value="CYTOCHROME C OXIDASE SUBUNIT 4"/>
    <property type="match status" value="1"/>
</dbReference>
<dbReference type="SUPFAM" id="SSF81406">
    <property type="entry name" value="Mitochondrial cytochrome c oxidase subunit IV"/>
    <property type="match status" value="1"/>
</dbReference>
<evidence type="ECO:0008006" key="12">
    <source>
        <dbReference type="Google" id="ProtNLM"/>
    </source>
</evidence>
<evidence type="ECO:0000256" key="6">
    <source>
        <dbReference type="ARBA" id="ARBA00022989"/>
    </source>
</evidence>
<dbReference type="STRING" id="1555241.A0A4P9XDY3"/>
<dbReference type="GO" id="GO:0045277">
    <property type="term" value="C:respiratory chain complex IV"/>
    <property type="evidence" value="ECO:0007669"/>
    <property type="project" value="InterPro"/>
</dbReference>
<keyword evidence="4" id="KW-0999">Mitochondrion inner membrane</keyword>
<evidence type="ECO:0000313" key="10">
    <source>
        <dbReference type="EMBL" id="RKP03698.1"/>
    </source>
</evidence>
<dbReference type="Gene3D" id="1.10.442.10">
    <property type="entry name" value="Cytochrome c oxidase subunit IV"/>
    <property type="match status" value="1"/>
</dbReference>
<gene>
    <name evidence="10" type="ORF">CXG81DRAFT_1046</name>
</gene>
<dbReference type="Pfam" id="PF02936">
    <property type="entry name" value="COX4"/>
    <property type="match status" value="1"/>
</dbReference>
<evidence type="ECO:0000313" key="11">
    <source>
        <dbReference type="Proteomes" id="UP000274922"/>
    </source>
</evidence>
<proteinExistence type="inferred from homology"/>
<comment type="subcellular location">
    <subcellularLocation>
        <location evidence="1">Mitochondrion inner membrane</location>
        <topology evidence="1">Single-pass membrane protein</topology>
    </subcellularLocation>
</comment>
<evidence type="ECO:0000256" key="5">
    <source>
        <dbReference type="ARBA" id="ARBA00022946"/>
    </source>
</evidence>
<evidence type="ECO:0000256" key="7">
    <source>
        <dbReference type="ARBA" id="ARBA00023002"/>
    </source>
</evidence>
<comment type="similarity">
    <text evidence="2">Belongs to the cytochrome c oxidase IV family.</text>
</comment>
<dbReference type="GO" id="GO:0005743">
    <property type="term" value="C:mitochondrial inner membrane"/>
    <property type="evidence" value="ECO:0007669"/>
    <property type="project" value="UniProtKB-SubCell"/>
</dbReference>
<protein>
    <recommendedName>
        <fullName evidence="12">Cytochrome c oxidase subunit IV</fullName>
    </recommendedName>
</protein>
<dbReference type="OrthoDB" id="186013at2759"/>
<accession>A0A4P9XDY3</accession>
<keyword evidence="5" id="KW-0809">Transit peptide</keyword>
<dbReference type="Proteomes" id="UP000274922">
    <property type="component" value="Unassembled WGS sequence"/>
</dbReference>
<dbReference type="AlphaFoldDB" id="A0A4P9XDY3"/>
<keyword evidence="8" id="KW-0496">Mitochondrion</keyword>
<dbReference type="EMBL" id="ML014119">
    <property type="protein sequence ID" value="RKP03698.1"/>
    <property type="molecule type" value="Genomic_DNA"/>
</dbReference>
<keyword evidence="11" id="KW-1185">Reference proteome</keyword>
<dbReference type="PANTHER" id="PTHR10707">
    <property type="entry name" value="CYTOCHROME C OXIDASE SUBUNIT IV"/>
    <property type="match status" value="1"/>
</dbReference>
<evidence type="ECO:0000256" key="2">
    <source>
        <dbReference type="ARBA" id="ARBA00008135"/>
    </source>
</evidence>
<evidence type="ECO:0000256" key="8">
    <source>
        <dbReference type="ARBA" id="ARBA00023128"/>
    </source>
</evidence>
<dbReference type="GO" id="GO:0016491">
    <property type="term" value="F:oxidoreductase activity"/>
    <property type="evidence" value="ECO:0007669"/>
    <property type="project" value="UniProtKB-KW"/>
</dbReference>
<dbReference type="InterPro" id="IPR036639">
    <property type="entry name" value="Cyt_c_oxidase_su4_sf"/>
</dbReference>
<evidence type="ECO:0000256" key="1">
    <source>
        <dbReference type="ARBA" id="ARBA00004434"/>
    </source>
</evidence>
<feature type="non-terminal residue" evidence="10">
    <location>
        <position position="122"/>
    </location>
</feature>
<dbReference type="InterPro" id="IPR004203">
    <property type="entry name" value="Cyt_c_oxidase_su4_fam"/>
</dbReference>
<sequence>LSVNALQGLEKRWSRLPECEKGAIHDALHAKEKGDWKALSMDEKRALYFIAYGAYGPRQTLDPSVNKKVACWVGTVLTLTFGIWMYWQTTLPKLRTTTPEWIAAQTQRAVENKVNPYTGEYA</sequence>
<name>A0A4P9XDY3_9FUNG</name>
<keyword evidence="3" id="KW-0812">Transmembrane</keyword>
<evidence type="ECO:0000256" key="9">
    <source>
        <dbReference type="ARBA" id="ARBA00023136"/>
    </source>
</evidence>